<dbReference type="OrthoDB" id="7365827at2"/>
<dbReference type="InterPro" id="IPR029063">
    <property type="entry name" value="SAM-dependent_MTases_sf"/>
</dbReference>
<dbReference type="Gene3D" id="3.40.50.150">
    <property type="entry name" value="Vaccinia Virus protein VP39"/>
    <property type="match status" value="1"/>
</dbReference>
<dbReference type="AlphaFoldDB" id="B2A7M5"/>
<dbReference type="RefSeq" id="WP_012448588.1">
    <property type="nucleotide sequence ID" value="NC_010718.1"/>
</dbReference>
<name>B2A7M5_NATTJ</name>
<feature type="domain" description="Methyltransferase" evidence="2">
    <location>
        <begin position="50"/>
        <end position="144"/>
    </location>
</feature>
<dbReference type="PANTHER" id="PTHR43861">
    <property type="entry name" value="TRANS-ACONITATE 2-METHYLTRANSFERASE-RELATED"/>
    <property type="match status" value="1"/>
</dbReference>
<sequence>MKRKVINWKWEDSEAQKSFIEWQGFPSDEDSLKEVEEAEGLTGIRPGAKILDLGCGNGRHAIELAKKGYSVVGIDVAELYLEEARKRSQKEGLQIEYRLQRGSELTETDEYDMIFAYNHTLGFMSPEELMDHFAKIYKALKPQGVFFLKTAGPQIKPDQTTDQEKDWAEQEDKFIMSEKSIVDGYRYEKCIVIDLTKEEIIEYREKQRAFSFEEVKNVLTEAGFSKIDSYKDLQGNQANRNEFGVYICKK</sequence>
<dbReference type="Gene3D" id="2.20.25.110">
    <property type="entry name" value="S-adenosyl-L-methionine-dependent methyltransferases"/>
    <property type="match status" value="1"/>
</dbReference>
<dbReference type="HOGENOM" id="CLU_069129_1_2_9"/>
<evidence type="ECO:0000313" key="4">
    <source>
        <dbReference type="Proteomes" id="UP000001683"/>
    </source>
</evidence>
<keyword evidence="1 3" id="KW-0808">Transferase</keyword>
<dbReference type="STRING" id="457570.Nther_2168"/>
<dbReference type="GO" id="GO:0008168">
    <property type="term" value="F:methyltransferase activity"/>
    <property type="evidence" value="ECO:0007669"/>
    <property type="project" value="UniProtKB-KW"/>
</dbReference>
<dbReference type="GO" id="GO:0032259">
    <property type="term" value="P:methylation"/>
    <property type="evidence" value="ECO:0007669"/>
    <property type="project" value="UniProtKB-KW"/>
</dbReference>
<protein>
    <submittedName>
        <fullName evidence="3">Methyltransferase type 11</fullName>
    </submittedName>
</protein>
<dbReference type="SUPFAM" id="SSF53335">
    <property type="entry name" value="S-adenosyl-L-methionine-dependent methyltransferases"/>
    <property type="match status" value="1"/>
</dbReference>
<evidence type="ECO:0000259" key="2">
    <source>
        <dbReference type="Pfam" id="PF13649"/>
    </source>
</evidence>
<dbReference type="Proteomes" id="UP000001683">
    <property type="component" value="Chromosome"/>
</dbReference>
<dbReference type="KEGG" id="nth:Nther_2168"/>
<keyword evidence="3" id="KW-0489">Methyltransferase</keyword>
<dbReference type="EMBL" id="CP001034">
    <property type="protein sequence ID" value="ACB85734.1"/>
    <property type="molecule type" value="Genomic_DNA"/>
</dbReference>
<dbReference type="CDD" id="cd02440">
    <property type="entry name" value="AdoMet_MTases"/>
    <property type="match status" value="1"/>
</dbReference>
<organism evidence="3 4">
    <name type="scientific">Natranaerobius thermophilus (strain ATCC BAA-1301 / DSM 18059 / JW/NM-WN-LF)</name>
    <dbReference type="NCBI Taxonomy" id="457570"/>
    <lineage>
        <taxon>Bacteria</taxon>
        <taxon>Bacillati</taxon>
        <taxon>Bacillota</taxon>
        <taxon>Clostridia</taxon>
        <taxon>Natranaerobiales</taxon>
        <taxon>Natranaerobiaceae</taxon>
        <taxon>Natranaerobius</taxon>
    </lineage>
</organism>
<dbReference type="eggNOG" id="COG2227">
    <property type="taxonomic scope" value="Bacteria"/>
</dbReference>
<evidence type="ECO:0000256" key="1">
    <source>
        <dbReference type="ARBA" id="ARBA00022679"/>
    </source>
</evidence>
<dbReference type="InParanoid" id="B2A7M5"/>
<accession>B2A7M5</accession>
<gene>
    <name evidence="3" type="ordered locus">Nther_2168</name>
</gene>
<reference evidence="3 4" key="2">
    <citation type="journal article" date="2011" name="J. Bacteriol.">
        <title>Complete genome sequence of the anaerobic, halophilic alkalithermophile Natranaerobius thermophilus JW/NM-WN-LF.</title>
        <authorList>
            <person name="Zhao B."/>
            <person name="Mesbah N.M."/>
            <person name="Dalin E."/>
            <person name="Goodwin L."/>
            <person name="Nolan M."/>
            <person name="Pitluck S."/>
            <person name="Chertkov O."/>
            <person name="Brettin T.S."/>
            <person name="Han J."/>
            <person name="Larimer F.W."/>
            <person name="Land M.L."/>
            <person name="Hauser L."/>
            <person name="Kyrpides N."/>
            <person name="Wiegel J."/>
        </authorList>
    </citation>
    <scope>NUCLEOTIDE SEQUENCE [LARGE SCALE GENOMIC DNA]</scope>
    <source>
        <strain evidence="4">ATCC BAA-1301 / DSM 18059 / JW/NM-WN-LF</strain>
    </source>
</reference>
<evidence type="ECO:0000313" key="3">
    <source>
        <dbReference type="EMBL" id="ACB85734.1"/>
    </source>
</evidence>
<keyword evidence="4" id="KW-1185">Reference proteome</keyword>
<proteinExistence type="predicted"/>
<reference evidence="3 4" key="1">
    <citation type="submission" date="2008-04" db="EMBL/GenBank/DDBJ databases">
        <title>Complete sequence of chromosome of Natranaerobius thermophilus JW/NM-WN-LF.</title>
        <authorList>
            <consortium name="US DOE Joint Genome Institute"/>
            <person name="Copeland A."/>
            <person name="Lucas S."/>
            <person name="Lapidus A."/>
            <person name="Glavina del Rio T."/>
            <person name="Dalin E."/>
            <person name="Tice H."/>
            <person name="Bruce D."/>
            <person name="Goodwin L."/>
            <person name="Pitluck S."/>
            <person name="Chertkov O."/>
            <person name="Brettin T."/>
            <person name="Detter J.C."/>
            <person name="Han C."/>
            <person name="Kuske C.R."/>
            <person name="Schmutz J."/>
            <person name="Larimer F."/>
            <person name="Land M."/>
            <person name="Hauser L."/>
            <person name="Kyrpides N."/>
            <person name="Lykidis A."/>
            <person name="Mesbah N.M."/>
            <person name="Wiegel J."/>
        </authorList>
    </citation>
    <scope>NUCLEOTIDE SEQUENCE [LARGE SCALE GENOMIC DNA]</scope>
    <source>
        <strain evidence="4">ATCC BAA-1301 / DSM 18059 / JW/NM-WN-LF</strain>
    </source>
</reference>
<dbReference type="InterPro" id="IPR041698">
    <property type="entry name" value="Methyltransf_25"/>
</dbReference>
<dbReference type="Pfam" id="PF13649">
    <property type="entry name" value="Methyltransf_25"/>
    <property type="match status" value="1"/>
</dbReference>